<sequence length="96" mass="10336">MKRRRKVRLEGNNGGGKGTEDGTKMRVAVGVQRDSTVNVEREQGRRKRAAVRFDEHCGVVGHPWSAAAGNNGDDAAREPDAGVLVAVVGNDVDNQR</sequence>
<accession>A0A426Y2W1</accession>
<comment type="caution">
    <text evidence="2">The sequence shown here is derived from an EMBL/GenBank/DDBJ whole genome shotgun (WGS) entry which is preliminary data.</text>
</comment>
<evidence type="ECO:0000256" key="1">
    <source>
        <dbReference type="SAM" id="MobiDB-lite"/>
    </source>
</evidence>
<dbReference type="EMBL" id="AMZH03015412">
    <property type="protein sequence ID" value="RRT46086.1"/>
    <property type="molecule type" value="Genomic_DNA"/>
</dbReference>
<gene>
    <name evidence="2" type="ORF">B296_00041245</name>
</gene>
<protein>
    <submittedName>
        <fullName evidence="2">Uncharacterized protein</fullName>
    </submittedName>
</protein>
<name>A0A426Y2W1_ENSVE</name>
<reference evidence="2 3" key="1">
    <citation type="journal article" date="2014" name="Agronomy (Basel)">
        <title>A Draft Genome Sequence for Ensete ventricosum, the Drought-Tolerant Tree Against Hunger.</title>
        <authorList>
            <person name="Harrison J."/>
            <person name="Moore K.A."/>
            <person name="Paszkiewicz K."/>
            <person name="Jones T."/>
            <person name="Grant M."/>
            <person name="Ambacheew D."/>
            <person name="Muzemil S."/>
            <person name="Studholme D.J."/>
        </authorList>
    </citation>
    <scope>NUCLEOTIDE SEQUENCE [LARGE SCALE GENOMIC DNA]</scope>
</reference>
<feature type="region of interest" description="Disordered" evidence="1">
    <location>
        <begin position="1"/>
        <end position="23"/>
    </location>
</feature>
<dbReference type="AlphaFoldDB" id="A0A426Y2W1"/>
<dbReference type="Proteomes" id="UP000287651">
    <property type="component" value="Unassembled WGS sequence"/>
</dbReference>
<evidence type="ECO:0000313" key="3">
    <source>
        <dbReference type="Proteomes" id="UP000287651"/>
    </source>
</evidence>
<organism evidence="2 3">
    <name type="scientific">Ensete ventricosum</name>
    <name type="common">Abyssinian banana</name>
    <name type="synonym">Musa ensete</name>
    <dbReference type="NCBI Taxonomy" id="4639"/>
    <lineage>
        <taxon>Eukaryota</taxon>
        <taxon>Viridiplantae</taxon>
        <taxon>Streptophyta</taxon>
        <taxon>Embryophyta</taxon>
        <taxon>Tracheophyta</taxon>
        <taxon>Spermatophyta</taxon>
        <taxon>Magnoliopsida</taxon>
        <taxon>Liliopsida</taxon>
        <taxon>Zingiberales</taxon>
        <taxon>Musaceae</taxon>
        <taxon>Ensete</taxon>
    </lineage>
</organism>
<proteinExistence type="predicted"/>
<evidence type="ECO:0000313" key="2">
    <source>
        <dbReference type="EMBL" id="RRT46086.1"/>
    </source>
</evidence>